<dbReference type="GeneID" id="25980737"/>
<accession>F0XQ77</accession>
<name>F0XQ77_GROCL</name>
<dbReference type="RefSeq" id="XP_014169697.1">
    <property type="nucleotide sequence ID" value="XM_014314222.1"/>
</dbReference>
<dbReference type="HOGENOM" id="CLU_2483580_0_0_1"/>
<dbReference type="EMBL" id="GL629801">
    <property type="protein sequence ID" value="EFX00215.1"/>
    <property type="molecule type" value="Genomic_DNA"/>
</dbReference>
<dbReference type="AlphaFoldDB" id="F0XQ77"/>
<evidence type="ECO:0000313" key="2">
    <source>
        <dbReference type="EMBL" id="EFX00215.1"/>
    </source>
</evidence>
<gene>
    <name evidence="2" type="ORF">CMQ_7217</name>
</gene>
<sequence>MIAFDALSLALSHLGRGQREGGKEEPRTRANMPPHSLSPAAQGPGHLFSITNAACLAASAQGRPIDIVFSVPKCISRKDLRKAGNRQ</sequence>
<keyword evidence="3" id="KW-1185">Reference proteome</keyword>
<dbReference type="InParanoid" id="F0XQ77"/>
<evidence type="ECO:0000256" key="1">
    <source>
        <dbReference type="SAM" id="MobiDB-lite"/>
    </source>
</evidence>
<protein>
    <submittedName>
        <fullName evidence="2">Uncharacterized protein</fullName>
    </submittedName>
</protein>
<proteinExistence type="predicted"/>
<reference evidence="2 3" key="1">
    <citation type="journal article" date="2011" name="Proc. Natl. Acad. Sci. U.S.A.">
        <title>Genome and transcriptome analyses of the mountain pine beetle-fungal symbiont Grosmannia clavigera, a lodgepole pine pathogen.</title>
        <authorList>
            <person name="DiGuistini S."/>
            <person name="Wang Y."/>
            <person name="Liao N.Y."/>
            <person name="Taylor G."/>
            <person name="Tanguay P."/>
            <person name="Feau N."/>
            <person name="Henrissat B."/>
            <person name="Chan S.K."/>
            <person name="Hesse-Orce U."/>
            <person name="Alamouti S.M."/>
            <person name="Tsui C.K.M."/>
            <person name="Docking R.T."/>
            <person name="Levasseur A."/>
            <person name="Haridas S."/>
            <person name="Robertson G."/>
            <person name="Birol I."/>
            <person name="Holt R.A."/>
            <person name="Marra M.A."/>
            <person name="Hamelin R.C."/>
            <person name="Hirst M."/>
            <person name="Jones S.J.M."/>
            <person name="Bohlmann J."/>
            <person name="Breuil C."/>
        </authorList>
    </citation>
    <scope>NUCLEOTIDE SEQUENCE [LARGE SCALE GENOMIC DNA]</scope>
    <source>
        <strain evidence="3">kw1407 / UAMH 11150</strain>
    </source>
</reference>
<organism evidence="3">
    <name type="scientific">Grosmannia clavigera (strain kw1407 / UAMH 11150)</name>
    <name type="common">Blue stain fungus</name>
    <name type="synonym">Graphiocladiella clavigera</name>
    <dbReference type="NCBI Taxonomy" id="655863"/>
    <lineage>
        <taxon>Eukaryota</taxon>
        <taxon>Fungi</taxon>
        <taxon>Dikarya</taxon>
        <taxon>Ascomycota</taxon>
        <taxon>Pezizomycotina</taxon>
        <taxon>Sordariomycetes</taxon>
        <taxon>Sordariomycetidae</taxon>
        <taxon>Ophiostomatales</taxon>
        <taxon>Ophiostomataceae</taxon>
        <taxon>Leptographium</taxon>
    </lineage>
</organism>
<dbReference type="Proteomes" id="UP000007796">
    <property type="component" value="Unassembled WGS sequence"/>
</dbReference>
<feature type="region of interest" description="Disordered" evidence="1">
    <location>
        <begin position="15"/>
        <end position="44"/>
    </location>
</feature>
<evidence type="ECO:0000313" key="3">
    <source>
        <dbReference type="Proteomes" id="UP000007796"/>
    </source>
</evidence>
<feature type="compositionally biased region" description="Basic and acidic residues" evidence="1">
    <location>
        <begin position="17"/>
        <end position="28"/>
    </location>
</feature>